<reference evidence="3 4" key="1">
    <citation type="submission" date="2024-01" db="EMBL/GenBank/DDBJ databases">
        <authorList>
            <person name="Allen C."/>
            <person name="Tagirdzhanova G."/>
        </authorList>
    </citation>
    <scope>NUCLEOTIDE SEQUENCE [LARGE SCALE GENOMIC DNA]</scope>
</reference>
<sequence>MEVGAGPCFYRAVPVADSACDCFATNGSDAAFFAHHAFYDFRNLAAFQGTPALVADAGGTTNAAATSAYFTSTNFTSFWQSQNWNNSASNSSVLRINSLNNIYIEKNTDTNNASATWLSLRTARQSTFQSTAEIVSQSNTYQFLSMRMLARTIGSPGGCMGMFTYRDGASGNSGGSSPGGNDIQEVDLEVLTKYPREHVQCTNQPSLDGDGQLIEAATQNVTLPDGLGWDDWAVYRLDWTPHQSTWYVDGQQIANISFQTPRDPTSIHINAWSDGSKWTGSMSPGTEAHLQIQWWEVLYNMTEGTGASSSQSGGSCSAVCSIDVGGPPGQATLLSTNGTDANGSGGGSGNSNSTNGGPGGPRPMSFRWDAAGWAFAVPAMLMFYALS</sequence>
<name>A0ABP0BGJ2_9PEZI</name>
<evidence type="ECO:0000313" key="3">
    <source>
        <dbReference type="EMBL" id="CAK7218704.1"/>
    </source>
</evidence>
<dbReference type="PROSITE" id="PS51762">
    <property type="entry name" value="GH16_2"/>
    <property type="match status" value="1"/>
</dbReference>
<gene>
    <name evidence="3" type="ORF">SBRCBS47491_003599</name>
</gene>
<feature type="region of interest" description="Disordered" evidence="1">
    <location>
        <begin position="330"/>
        <end position="363"/>
    </location>
</feature>
<organism evidence="3 4">
    <name type="scientific">Sporothrix bragantina</name>
    <dbReference type="NCBI Taxonomy" id="671064"/>
    <lineage>
        <taxon>Eukaryota</taxon>
        <taxon>Fungi</taxon>
        <taxon>Dikarya</taxon>
        <taxon>Ascomycota</taxon>
        <taxon>Pezizomycotina</taxon>
        <taxon>Sordariomycetes</taxon>
        <taxon>Sordariomycetidae</taxon>
        <taxon>Ophiostomatales</taxon>
        <taxon>Ophiostomataceae</taxon>
        <taxon>Sporothrix</taxon>
    </lineage>
</organism>
<dbReference type="InterPro" id="IPR000757">
    <property type="entry name" value="Beta-glucanase-like"/>
</dbReference>
<evidence type="ECO:0000313" key="4">
    <source>
        <dbReference type="Proteomes" id="UP001642406"/>
    </source>
</evidence>
<dbReference type="EMBL" id="CAWUHC010000024">
    <property type="protein sequence ID" value="CAK7218704.1"/>
    <property type="molecule type" value="Genomic_DNA"/>
</dbReference>
<dbReference type="Proteomes" id="UP001642406">
    <property type="component" value="Unassembled WGS sequence"/>
</dbReference>
<comment type="caution">
    <text evidence="3">The sequence shown here is derived from an EMBL/GenBank/DDBJ whole genome shotgun (WGS) entry which is preliminary data.</text>
</comment>
<feature type="domain" description="GH16" evidence="2">
    <location>
        <begin position="55"/>
        <end position="303"/>
    </location>
</feature>
<dbReference type="CDD" id="cd00413">
    <property type="entry name" value="Glyco_hydrolase_16"/>
    <property type="match status" value="1"/>
</dbReference>
<dbReference type="SUPFAM" id="SSF49899">
    <property type="entry name" value="Concanavalin A-like lectins/glucanases"/>
    <property type="match status" value="1"/>
</dbReference>
<proteinExistence type="predicted"/>
<evidence type="ECO:0000259" key="2">
    <source>
        <dbReference type="PROSITE" id="PS51762"/>
    </source>
</evidence>
<dbReference type="Pfam" id="PF00722">
    <property type="entry name" value="Glyco_hydro_16"/>
    <property type="match status" value="1"/>
</dbReference>
<protein>
    <recommendedName>
        <fullName evidence="2">GH16 domain-containing protein</fullName>
    </recommendedName>
</protein>
<dbReference type="InterPro" id="IPR013320">
    <property type="entry name" value="ConA-like_dom_sf"/>
</dbReference>
<keyword evidence="4" id="KW-1185">Reference proteome</keyword>
<evidence type="ECO:0000256" key="1">
    <source>
        <dbReference type="SAM" id="MobiDB-lite"/>
    </source>
</evidence>
<dbReference type="Gene3D" id="2.60.120.200">
    <property type="match status" value="1"/>
</dbReference>
<dbReference type="PANTHER" id="PTHR38121">
    <property type="entry name" value="GH16 DOMAIN-CONTAINING PROTEIN"/>
    <property type="match status" value="1"/>
</dbReference>
<dbReference type="PANTHER" id="PTHR38121:SF4">
    <property type="entry name" value="GH16 DOMAIN-CONTAINING PROTEIN-RELATED"/>
    <property type="match status" value="1"/>
</dbReference>
<accession>A0ABP0BGJ2</accession>